<dbReference type="AlphaFoldDB" id="A0A9E5JR26"/>
<evidence type="ECO:0000256" key="2">
    <source>
        <dbReference type="ARBA" id="ARBA00023125"/>
    </source>
</evidence>
<dbReference type="GO" id="GO:0003700">
    <property type="term" value="F:DNA-binding transcription factor activity"/>
    <property type="evidence" value="ECO:0007669"/>
    <property type="project" value="TreeGrafter"/>
</dbReference>
<dbReference type="InterPro" id="IPR000595">
    <property type="entry name" value="cNMP-bd_dom"/>
</dbReference>
<organism evidence="6 7">
    <name type="scientific">Pseudomaricurvus hydrocarbonicus</name>
    <dbReference type="NCBI Taxonomy" id="1470433"/>
    <lineage>
        <taxon>Bacteria</taxon>
        <taxon>Pseudomonadati</taxon>
        <taxon>Pseudomonadota</taxon>
        <taxon>Gammaproteobacteria</taxon>
        <taxon>Cellvibrionales</taxon>
        <taxon>Cellvibrionaceae</taxon>
        <taxon>Pseudomaricurvus</taxon>
    </lineage>
</organism>
<dbReference type="SMART" id="SM00419">
    <property type="entry name" value="HTH_CRP"/>
    <property type="match status" value="1"/>
</dbReference>
<dbReference type="GO" id="GO:0005829">
    <property type="term" value="C:cytosol"/>
    <property type="evidence" value="ECO:0007669"/>
    <property type="project" value="TreeGrafter"/>
</dbReference>
<dbReference type="InterPro" id="IPR014710">
    <property type="entry name" value="RmlC-like_jellyroll"/>
</dbReference>
<feature type="domain" description="Cyclic nucleotide-binding" evidence="4">
    <location>
        <begin position="55"/>
        <end position="100"/>
    </location>
</feature>
<dbReference type="FunFam" id="1.10.10.10:FF:000028">
    <property type="entry name" value="Fumarate/nitrate reduction transcriptional regulator Fnr"/>
    <property type="match status" value="1"/>
</dbReference>
<dbReference type="InterPro" id="IPR036390">
    <property type="entry name" value="WH_DNA-bd_sf"/>
</dbReference>
<dbReference type="InterPro" id="IPR012318">
    <property type="entry name" value="HTH_CRP"/>
</dbReference>
<dbReference type="GO" id="GO:0003677">
    <property type="term" value="F:DNA binding"/>
    <property type="evidence" value="ECO:0007669"/>
    <property type="project" value="UniProtKB-KW"/>
</dbReference>
<sequence>MTEDSTQLLLSQPEGPRPSVFCEDCSVRKTCVLSQACINAEIARVMRRPKPIHKGHRLFIQGDKFDTFYLVKSGSFKSTMIDNEGNSQVVSFQFPQDILGYDGMQSGKHVYEVEALETSSICALSFPALKRISSESSSGLLHQLMAEVSGMIIKESKVVMVLARMHSEQRLASFLLETSDRMVECGLSGREFKLSMQRYDIANYLGLAVETVSRLFRHMEEEGIIHAQRHWVQILDMEKLKRIKAAEYKFSGVSKAV</sequence>
<evidence type="ECO:0000259" key="5">
    <source>
        <dbReference type="PROSITE" id="PS51063"/>
    </source>
</evidence>
<evidence type="ECO:0000313" key="6">
    <source>
        <dbReference type="EMBL" id="NHO65172.1"/>
    </source>
</evidence>
<keyword evidence="3" id="KW-0804">Transcription</keyword>
<dbReference type="InterPro" id="IPR018490">
    <property type="entry name" value="cNMP-bd_dom_sf"/>
</dbReference>
<evidence type="ECO:0000259" key="4">
    <source>
        <dbReference type="PROSITE" id="PS50042"/>
    </source>
</evidence>
<dbReference type="SUPFAM" id="SSF46785">
    <property type="entry name" value="Winged helix' DNA-binding domain"/>
    <property type="match status" value="1"/>
</dbReference>
<keyword evidence="2" id="KW-0238">DNA-binding</keyword>
<feature type="domain" description="HTH crp-type" evidence="5">
    <location>
        <begin position="165"/>
        <end position="238"/>
    </location>
</feature>
<dbReference type="Gene3D" id="1.10.10.10">
    <property type="entry name" value="Winged helix-like DNA-binding domain superfamily/Winged helix DNA-binding domain"/>
    <property type="match status" value="1"/>
</dbReference>
<reference evidence="6" key="1">
    <citation type="submission" date="2020-03" db="EMBL/GenBank/DDBJ databases">
        <authorList>
            <person name="Guo F."/>
        </authorList>
    </citation>
    <scope>NUCLEOTIDE SEQUENCE</scope>
    <source>
        <strain evidence="6">JCM 30134</strain>
    </source>
</reference>
<dbReference type="InterPro" id="IPR036388">
    <property type="entry name" value="WH-like_DNA-bd_sf"/>
</dbReference>
<evidence type="ECO:0000313" key="7">
    <source>
        <dbReference type="Proteomes" id="UP000787472"/>
    </source>
</evidence>
<gene>
    <name evidence="6" type="ORF">G8770_06405</name>
</gene>
<dbReference type="SUPFAM" id="SSF51206">
    <property type="entry name" value="cAMP-binding domain-like"/>
    <property type="match status" value="1"/>
</dbReference>
<evidence type="ECO:0000256" key="3">
    <source>
        <dbReference type="ARBA" id="ARBA00023163"/>
    </source>
</evidence>
<dbReference type="PRINTS" id="PR00034">
    <property type="entry name" value="HTHCRP"/>
</dbReference>
<dbReference type="RefSeq" id="WP_167183455.1">
    <property type="nucleotide sequence ID" value="NZ_JAAONZ010000003.1"/>
</dbReference>
<dbReference type="CDD" id="cd00038">
    <property type="entry name" value="CAP_ED"/>
    <property type="match status" value="1"/>
</dbReference>
<name>A0A9E5JR26_9GAMM</name>
<dbReference type="InterPro" id="IPR050397">
    <property type="entry name" value="Env_Response_Regulators"/>
</dbReference>
<protein>
    <submittedName>
        <fullName evidence="6">Helix-turn-helix domain-containing protein</fullName>
    </submittedName>
</protein>
<dbReference type="PROSITE" id="PS51063">
    <property type="entry name" value="HTH_CRP_2"/>
    <property type="match status" value="1"/>
</dbReference>
<keyword evidence="1" id="KW-0805">Transcription regulation</keyword>
<dbReference type="Pfam" id="PF00027">
    <property type="entry name" value="cNMP_binding"/>
    <property type="match status" value="1"/>
</dbReference>
<evidence type="ECO:0000256" key="1">
    <source>
        <dbReference type="ARBA" id="ARBA00023015"/>
    </source>
</evidence>
<dbReference type="PANTHER" id="PTHR24567:SF75">
    <property type="entry name" value="FUMARATE AND NITRATE REDUCTION REGULATORY PROTEIN"/>
    <property type="match status" value="1"/>
</dbReference>
<comment type="caution">
    <text evidence="6">The sequence shown here is derived from an EMBL/GenBank/DDBJ whole genome shotgun (WGS) entry which is preliminary data.</text>
</comment>
<accession>A0A9E5JR26</accession>
<dbReference type="EMBL" id="JAAONZ010000003">
    <property type="protein sequence ID" value="NHO65172.1"/>
    <property type="molecule type" value="Genomic_DNA"/>
</dbReference>
<keyword evidence="7" id="KW-1185">Reference proteome</keyword>
<proteinExistence type="predicted"/>
<dbReference type="Proteomes" id="UP000787472">
    <property type="component" value="Unassembled WGS sequence"/>
</dbReference>
<dbReference type="Gene3D" id="2.60.120.10">
    <property type="entry name" value="Jelly Rolls"/>
    <property type="match status" value="1"/>
</dbReference>
<dbReference type="Pfam" id="PF13545">
    <property type="entry name" value="HTH_Crp_2"/>
    <property type="match status" value="1"/>
</dbReference>
<dbReference type="PANTHER" id="PTHR24567">
    <property type="entry name" value="CRP FAMILY TRANSCRIPTIONAL REGULATORY PROTEIN"/>
    <property type="match status" value="1"/>
</dbReference>
<dbReference type="PROSITE" id="PS50042">
    <property type="entry name" value="CNMP_BINDING_3"/>
    <property type="match status" value="1"/>
</dbReference>
<dbReference type="CDD" id="cd00092">
    <property type="entry name" value="HTH_CRP"/>
    <property type="match status" value="1"/>
</dbReference>